<evidence type="ECO:0000256" key="1">
    <source>
        <dbReference type="SAM" id="MobiDB-lite"/>
    </source>
</evidence>
<feature type="region of interest" description="Disordered" evidence="1">
    <location>
        <begin position="13"/>
        <end position="41"/>
    </location>
</feature>
<organism evidence="2 3">
    <name type="scientific">Janthinobacterium lividum</name>
    <dbReference type="NCBI Taxonomy" id="29581"/>
    <lineage>
        <taxon>Bacteria</taxon>
        <taxon>Pseudomonadati</taxon>
        <taxon>Pseudomonadota</taxon>
        <taxon>Betaproteobacteria</taxon>
        <taxon>Burkholderiales</taxon>
        <taxon>Oxalobacteraceae</taxon>
        <taxon>Janthinobacterium</taxon>
    </lineage>
</organism>
<sequence>MVGLALSGAAAAGPGGHGGRGGHGAHMGHGQFHGHHGHHGHFHGRPQVGVWLGSSWGYGPGWYGDPWYGYPYRYPYGRTLIVPPPPVYIEQGGVPTAQRWYYCARPQGYYPYVKNCLTPWRAVASLGGR</sequence>
<protein>
    <submittedName>
        <fullName evidence="2">Uncharacterized protein</fullName>
    </submittedName>
</protein>
<proteinExistence type="predicted"/>
<dbReference type="AlphaFoldDB" id="A0AAJ4MXH2"/>
<dbReference type="Proteomes" id="UP000662821">
    <property type="component" value="Chromosome"/>
</dbReference>
<accession>A0AAJ4MXH2</accession>
<feature type="compositionally biased region" description="Basic residues" evidence="1">
    <location>
        <begin position="32"/>
        <end position="41"/>
    </location>
</feature>
<evidence type="ECO:0000313" key="3">
    <source>
        <dbReference type="Proteomes" id="UP000662821"/>
    </source>
</evidence>
<dbReference type="EMBL" id="CP071520">
    <property type="protein sequence ID" value="QSX99090.1"/>
    <property type="molecule type" value="Genomic_DNA"/>
</dbReference>
<evidence type="ECO:0000313" key="2">
    <source>
        <dbReference type="EMBL" id="QSX99090.1"/>
    </source>
</evidence>
<reference evidence="2 3" key="1">
    <citation type="submission" date="2021-03" db="EMBL/GenBank/DDBJ databases">
        <title>Draft genome sequence of Janthinobacterium sp. strain PLB02 isolated from infected primmorphs (Lubomirskia baicalensis).</title>
        <authorList>
            <person name="Chernogor L.I."/>
            <person name="Belikov S.I."/>
            <person name="Petrushin I.S."/>
        </authorList>
    </citation>
    <scope>NUCLEOTIDE SEQUENCE [LARGE SCALE GENOMIC DNA]</scope>
    <source>
        <strain evidence="2 3">PLB02</strain>
    </source>
</reference>
<gene>
    <name evidence="2" type="ORF">J3P46_08135</name>
</gene>
<feature type="compositionally biased region" description="Gly residues" evidence="1">
    <location>
        <begin position="13"/>
        <end position="27"/>
    </location>
</feature>
<name>A0AAJ4MXH2_9BURK</name>